<evidence type="ECO:0000313" key="15">
    <source>
        <dbReference type="EMBL" id="GAJ03591.1"/>
    </source>
</evidence>
<evidence type="ECO:0000256" key="1">
    <source>
        <dbReference type="ARBA" id="ARBA00006642"/>
    </source>
</evidence>
<evidence type="ECO:0000256" key="9">
    <source>
        <dbReference type="ARBA" id="ARBA00037922"/>
    </source>
</evidence>
<dbReference type="GO" id="GO:0019877">
    <property type="term" value="P:diaminopimelate biosynthetic process"/>
    <property type="evidence" value="ECO:0007669"/>
    <property type="project" value="UniProtKB-KW"/>
</dbReference>
<dbReference type="AlphaFoldDB" id="X1UUP3"/>
<dbReference type="EC" id="1.17.1.8" evidence="10"/>
<protein>
    <recommendedName>
        <fullName evidence="10">4-hydroxy-tetrahydrodipicolinate reductase</fullName>
        <ecNumber evidence="10">1.17.1.8</ecNumber>
    </recommendedName>
</protein>
<dbReference type="Gene3D" id="3.40.50.720">
    <property type="entry name" value="NAD(P)-binding Rossmann-like Domain"/>
    <property type="match status" value="1"/>
</dbReference>
<keyword evidence="8" id="KW-0457">Lysine biosynthesis</keyword>
<organism evidence="15">
    <name type="scientific">marine sediment metagenome</name>
    <dbReference type="NCBI Taxonomy" id="412755"/>
    <lineage>
        <taxon>unclassified sequences</taxon>
        <taxon>metagenomes</taxon>
        <taxon>ecological metagenomes</taxon>
    </lineage>
</organism>
<name>X1UUP3_9ZZZZ</name>
<dbReference type="GO" id="GO:0008839">
    <property type="term" value="F:4-hydroxy-tetrahydrodipicolinate reductase"/>
    <property type="evidence" value="ECO:0007669"/>
    <property type="project" value="UniProtKB-EC"/>
</dbReference>
<evidence type="ECO:0000256" key="8">
    <source>
        <dbReference type="ARBA" id="ARBA00023154"/>
    </source>
</evidence>
<feature type="non-terminal residue" evidence="15">
    <location>
        <position position="208"/>
    </location>
</feature>
<accession>X1UUP3</accession>
<proteinExistence type="inferred from homology"/>
<dbReference type="SUPFAM" id="SSF51735">
    <property type="entry name" value="NAD(P)-binding Rossmann-fold domains"/>
    <property type="match status" value="1"/>
</dbReference>
<keyword evidence="4" id="KW-0521">NADP</keyword>
<comment type="similarity">
    <text evidence="1">Belongs to the DapB family.</text>
</comment>
<dbReference type="InterPro" id="IPR000846">
    <property type="entry name" value="DapB_N"/>
</dbReference>
<evidence type="ECO:0000259" key="13">
    <source>
        <dbReference type="Pfam" id="PF01113"/>
    </source>
</evidence>
<evidence type="ECO:0000256" key="6">
    <source>
        <dbReference type="ARBA" id="ARBA00023002"/>
    </source>
</evidence>
<keyword evidence="3" id="KW-0028">Amino-acid biosynthesis</keyword>
<keyword evidence="5" id="KW-0220">Diaminopimelate biosynthesis</keyword>
<dbReference type="SUPFAM" id="SSF55347">
    <property type="entry name" value="Glyceraldehyde-3-phosphate dehydrogenase-like, C-terminal domain"/>
    <property type="match status" value="1"/>
</dbReference>
<comment type="catalytic activity">
    <reaction evidence="11">
        <text>(S)-2,3,4,5-tetrahydrodipicolinate + NADP(+) + H2O = (2S,4S)-4-hydroxy-2,3,4,5-tetrahydrodipicolinate + NADPH + H(+)</text>
        <dbReference type="Rhea" id="RHEA:35331"/>
        <dbReference type="ChEBI" id="CHEBI:15377"/>
        <dbReference type="ChEBI" id="CHEBI:15378"/>
        <dbReference type="ChEBI" id="CHEBI:16845"/>
        <dbReference type="ChEBI" id="CHEBI:57783"/>
        <dbReference type="ChEBI" id="CHEBI:58349"/>
        <dbReference type="ChEBI" id="CHEBI:67139"/>
        <dbReference type="EC" id="1.17.1.8"/>
    </reaction>
</comment>
<dbReference type="PROSITE" id="PS01298">
    <property type="entry name" value="DAPB"/>
    <property type="match status" value="1"/>
</dbReference>
<dbReference type="InterPro" id="IPR022664">
    <property type="entry name" value="DapB_N_CS"/>
</dbReference>
<dbReference type="InterPro" id="IPR023940">
    <property type="entry name" value="DHDPR_bac"/>
</dbReference>
<evidence type="ECO:0000256" key="11">
    <source>
        <dbReference type="ARBA" id="ARBA00049080"/>
    </source>
</evidence>
<comment type="pathway">
    <text evidence="9">Amino-acid biosynthesis; L-lysine biosynthesis via DAP pathway; (S)-tetrahydrodipicolinate from L-aspartate: step 4/4.</text>
</comment>
<dbReference type="PANTHER" id="PTHR20836">
    <property type="entry name" value="DIHYDRODIPICOLINATE REDUCTASE"/>
    <property type="match status" value="1"/>
</dbReference>
<gene>
    <name evidence="15" type="ORF">S12H4_48306</name>
</gene>
<sequence>MEPIRVVVNGALGRMGQEVINAISEQDKIVLVGAVEKEVTQRYLPIVGMVVRFSANLDSILEQCDAAVLVDFTTAEASMAAARIAAKRKVNLVIGTTGLSEENVAEIDQLCQSHGIGAVVAPNFSLSAAVLIKLAELAARFFDYAEIIEMHHAKKVDAPSGTAINTANAMLKARGKPFTCPETKTEVIPNTRGGQMEGIALHSLRSPG</sequence>
<dbReference type="PANTHER" id="PTHR20836:SF0">
    <property type="entry name" value="4-HYDROXY-TETRAHYDRODIPICOLINATE REDUCTASE 1, CHLOROPLASTIC-RELATED"/>
    <property type="match status" value="1"/>
</dbReference>
<comment type="caution">
    <text evidence="15">The sequence shown here is derived from an EMBL/GenBank/DDBJ whole genome shotgun (WGS) entry which is preliminary data.</text>
</comment>
<dbReference type="CDD" id="cd02274">
    <property type="entry name" value="DHDPR_N"/>
    <property type="match status" value="1"/>
</dbReference>
<keyword evidence="6" id="KW-0560">Oxidoreductase</keyword>
<dbReference type="InterPro" id="IPR022663">
    <property type="entry name" value="DapB_C"/>
</dbReference>
<reference evidence="15" key="1">
    <citation type="journal article" date="2014" name="Front. Microbiol.">
        <title>High frequency of phylogenetically diverse reductive dehalogenase-homologous genes in deep subseafloor sedimentary metagenomes.</title>
        <authorList>
            <person name="Kawai M."/>
            <person name="Futagami T."/>
            <person name="Toyoda A."/>
            <person name="Takaki Y."/>
            <person name="Nishi S."/>
            <person name="Hori S."/>
            <person name="Arai W."/>
            <person name="Tsubouchi T."/>
            <person name="Morono Y."/>
            <person name="Uchiyama I."/>
            <person name="Ito T."/>
            <person name="Fujiyama A."/>
            <person name="Inagaki F."/>
            <person name="Takami H."/>
        </authorList>
    </citation>
    <scope>NUCLEOTIDE SEQUENCE</scope>
    <source>
        <strain evidence="15">Expedition CK06-06</strain>
    </source>
</reference>
<evidence type="ECO:0000256" key="12">
    <source>
        <dbReference type="ARBA" id="ARBA00049396"/>
    </source>
</evidence>
<dbReference type="GO" id="GO:0005829">
    <property type="term" value="C:cytosol"/>
    <property type="evidence" value="ECO:0007669"/>
    <property type="project" value="TreeGrafter"/>
</dbReference>
<evidence type="ECO:0000256" key="4">
    <source>
        <dbReference type="ARBA" id="ARBA00022857"/>
    </source>
</evidence>
<feature type="domain" description="Dihydrodipicolinate reductase C-terminal" evidence="14">
    <location>
        <begin position="128"/>
        <end position="207"/>
    </location>
</feature>
<evidence type="ECO:0000259" key="14">
    <source>
        <dbReference type="Pfam" id="PF05173"/>
    </source>
</evidence>
<dbReference type="EMBL" id="BARW01030172">
    <property type="protein sequence ID" value="GAJ03591.1"/>
    <property type="molecule type" value="Genomic_DNA"/>
</dbReference>
<dbReference type="Pfam" id="PF05173">
    <property type="entry name" value="DapB_C"/>
    <property type="match status" value="1"/>
</dbReference>
<dbReference type="Pfam" id="PF01113">
    <property type="entry name" value="DapB_N"/>
    <property type="match status" value="1"/>
</dbReference>
<evidence type="ECO:0000256" key="7">
    <source>
        <dbReference type="ARBA" id="ARBA00023027"/>
    </source>
</evidence>
<evidence type="ECO:0000256" key="3">
    <source>
        <dbReference type="ARBA" id="ARBA00022605"/>
    </source>
</evidence>
<evidence type="ECO:0000256" key="10">
    <source>
        <dbReference type="ARBA" id="ARBA00038983"/>
    </source>
</evidence>
<feature type="domain" description="Dihydrodipicolinate reductase N-terminal" evidence="13">
    <location>
        <begin position="4"/>
        <end position="124"/>
    </location>
</feature>
<evidence type="ECO:0000256" key="5">
    <source>
        <dbReference type="ARBA" id="ARBA00022915"/>
    </source>
</evidence>
<comment type="catalytic activity">
    <reaction evidence="12">
        <text>(S)-2,3,4,5-tetrahydrodipicolinate + NAD(+) + H2O = (2S,4S)-4-hydroxy-2,3,4,5-tetrahydrodipicolinate + NADH + H(+)</text>
        <dbReference type="Rhea" id="RHEA:35323"/>
        <dbReference type="ChEBI" id="CHEBI:15377"/>
        <dbReference type="ChEBI" id="CHEBI:15378"/>
        <dbReference type="ChEBI" id="CHEBI:16845"/>
        <dbReference type="ChEBI" id="CHEBI:57540"/>
        <dbReference type="ChEBI" id="CHEBI:57945"/>
        <dbReference type="ChEBI" id="CHEBI:67139"/>
        <dbReference type="EC" id="1.17.1.8"/>
    </reaction>
</comment>
<dbReference type="InterPro" id="IPR036291">
    <property type="entry name" value="NAD(P)-bd_dom_sf"/>
</dbReference>
<dbReference type="Gene3D" id="3.30.360.10">
    <property type="entry name" value="Dihydrodipicolinate Reductase, domain 2"/>
    <property type="match status" value="1"/>
</dbReference>
<keyword evidence="7" id="KW-0520">NAD</keyword>
<keyword evidence="2" id="KW-0963">Cytoplasm</keyword>
<dbReference type="GO" id="GO:0009089">
    <property type="term" value="P:lysine biosynthetic process via diaminopimelate"/>
    <property type="evidence" value="ECO:0007669"/>
    <property type="project" value="InterPro"/>
</dbReference>
<evidence type="ECO:0000256" key="2">
    <source>
        <dbReference type="ARBA" id="ARBA00022490"/>
    </source>
</evidence>
<dbReference type="NCBIfam" id="TIGR00036">
    <property type="entry name" value="dapB"/>
    <property type="match status" value="1"/>
</dbReference>